<keyword evidence="1" id="KW-0479">Metal-binding</keyword>
<accession>A0ABR0XLY8</accession>
<reference evidence="6 7" key="1">
    <citation type="journal article" date="2021" name="Comput. Struct. Biotechnol. J.">
        <title>De novo genome assembly of the potent medicinal plant Rehmannia glutinosa using nanopore technology.</title>
        <authorList>
            <person name="Ma L."/>
            <person name="Dong C."/>
            <person name="Song C."/>
            <person name="Wang X."/>
            <person name="Zheng X."/>
            <person name="Niu Y."/>
            <person name="Chen S."/>
            <person name="Feng W."/>
        </authorList>
    </citation>
    <scope>NUCLEOTIDE SEQUENCE [LARGE SCALE GENOMIC DNA]</scope>
    <source>
        <strain evidence="6">DH-2019</strain>
    </source>
</reference>
<organism evidence="6 7">
    <name type="scientific">Rehmannia glutinosa</name>
    <name type="common">Chinese foxglove</name>
    <dbReference type="NCBI Taxonomy" id="99300"/>
    <lineage>
        <taxon>Eukaryota</taxon>
        <taxon>Viridiplantae</taxon>
        <taxon>Streptophyta</taxon>
        <taxon>Embryophyta</taxon>
        <taxon>Tracheophyta</taxon>
        <taxon>Spermatophyta</taxon>
        <taxon>Magnoliopsida</taxon>
        <taxon>eudicotyledons</taxon>
        <taxon>Gunneridae</taxon>
        <taxon>Pentapetalae</taxon>
        <taxon>asterids</taxon>
        <taxon>lamiids</taxon>
        <taxon>Lamiales</taxon>
        <taxon>Orobanchaceae</taxon>
        <taxon>Rehmannieae</taxon>
        <taxon>Rehmannia</taxon>
    </lineage>
</organism>
<proteinExistence type="predicted"/>
<keyword evidence="3" id="KW-0862">Zinc</keyword>
<keyword evidence="7" id="KW-1185">Reference proteome</keyword>
<name>A0ABR0XLY8_REHGL</name>
<evidence type="ECO:0000313" key="7">
    <source>
        <dbReference type="Proteomes" id="UP001318860"/>
    </source>
</evidence>
<dbReference type="Proteomes" id="UP001318860">
    <property type="component" value="Unassembled WGS sequence"/>
</dbReference>
<dbReference type="Gene3D" id="6.10.140.2220">
    <property type="match status" value="1"/>
</dbReference>
<evidence type="ECO:0000313" key="6">
    <source>
        <dbReference type="EMBL" id="KAK6160119.1"/>
    </source>
</evidence>
<evidence type="ECO:0000259" key="4">
    <source>
        <dbReference type="Pfam" id="PF01753"/>
    </source>
</evidence>
<dbReference type="PANTHER" id="PTHR47570:SF1">
    <property type="entry name" value="ZINC ION BINDING PROTEIN"/>
    <property type="match status" value="1"/>
</dbReference>
<comment type="caution">
    <text evidence="6">The sequence shown here is derived from an EMBL/GenBank/DDBJ whole genome shotgun (WGS) entry which is preliminary data.</text>
</comment>
<protein>
    <recommendedName>
        <fullName evidence="8">Zinc finger MYND domain-containing protein 15</fullName>
    </recommendedName>
</protein>
<evidence type="ECO:0000259" key="5">
    <source>
        <dbReference type="Pfam" id="PF20179"/>
    </source>
</evidence>
<evidence type="ECO:0008006" key="8">
    <source>
        <dbReference type="Google" id="ProtNLM"/>
    </source>
</evidence>
<dbReference type="InterPro" id="IPR046824">
    <property type="entry name" value="Mss51-like_C"/>
</dbReference>
<dbReference type="Pfam" id="PF01753">
    <property type="entry name" value="zf-MYND"/>
    <property type="match status" value="1"/>
</dbReference>
<feature type="domain" description="Mitochondrial splicing suppressor 51-like C-terminal" evidence="5">
    <location>
        <begin position="160"/>
        <end position="355"/>
    </location>
</feature>
<dbReference type="InterPro" id="IPR002893">
    <property type="entry name" value="Znf_MYND"/>
</dbReference>
<evidence type="ECO:0000256" key="1">
    <source>
        <dbReference type="ARBA" id="ARBA00022723"/>
    </source>
</evidence>
<sequence>MECAGKGSRTPCCGGPPTRRCHRCRAVAYCSLSHQVSHRSVHKRECERLEQQVKSADMLNDFPFTFTQQTNQVVETRCSFLTGHGIHRLGMWMYECSCGLSSISFDNTRLIDCWNLPSELCPCKGPSSPIPPKRLTTWKDYYEWRCIPLYSPAALLLHWPLTIYWAIQLATGESLLPEISNELRIHYLGPEKELLQLAVFGELQAIFPGVQVHIDLVGPAISHLRDGERIDLNIYAQCNEMDCRCKYSVANHSEGITTRHSRAITLRLHAGCYHDRYRDLLKDSFPHIIIAPNAGIAAYTSWLPTLEVIKEIKVPAVFSDYCEEASHLAASCISSVTGTAPKIPIQINPFRQPLRVEESALYIPCYSNCFVFGL</sequence>
<dbReference type="SUPFAM" id="SSF144232">
    <property type="entry name" value="HIT/MYND zinc finger-like"/>
    <property type="match status" value="1"/>
</dbReference>
<dbReference type="EMBL" id="JABTTQ020000003">
    <property type="protein sequence ID" value="KAK6160119.1"/>
    <property type="molecule type" value="Genomic_DNA"/>
</dbReference>
<dbReference type="PANTHER" id="PTHR47570">
    <property type="entry name" value="ZINC ION BINDING PROTEIN"/>
    <property type="match status" value="1"/>
</dbReference>
<evidence type="ECO:0000256" key="2">
    <source>
        <dbReference type="ARBA" id="ARBA00022771"/>
    </source>
</evidence>
<keyword evidence="2" id="KW-0863">Zinc-finger</keyword>
<feature type="domain" description="MYND-type" evidence="4">
    <location>
        <begin position="12"/>
        <end position="46"/>
    </location>
</feature>
<gene>
    <name evidence="6" type="ORF">DH2020_003500</name>
</gene>
<evidence type="ECO:0000256" key="3">
    <source>
        <dbReference type="ARBA" id="ARBA00022833"/>
    </source>
</evidence>
<dbReference type="Pfam" id="PF20179">
    <property type="entry name" value="MSS51_C"/>
    <property type="match status" value="1"/>
</dbReference>